<evidence type="ECO:0000256" key="3">
    <source>
        <dbReference type="SAM" id="Coils"/>
    </source>
</evidence>
<keyword evidence="3" id="KW-0175">Coiled coil</keyword>
<organism evidence="5 6">
    <name type="scientific">Psylliodes chrysocephalus</name>
    <dbReference type="NCBI Taxonomy" id="3402493"/>
    <lineage>
        <taxon>Eukaryota</taxon>
        <taxon>Metazoa</taxon>
        <taxon>Ecdysozoa</taxon>
        <taxon>Arthropoda</taxon>
        <taxon>Hexapoda</taxon>
        <taxon>Insecta</taxon>
        <taxon>Pterygota</taxon>
        <taxon>Neoptera</taxon>
        <taxon>Endopterygota</taxon>
        <taxon>Coleoptera</taxon>
        <taxon>Polyphaga</taxon>
        <taxon>Cucujiformia</taxon>
        <taxon>Chrysomeloidea</taxon>
        <taxon>Chrysomelidae</taxon>
        <taxon>Galerucinae</taxon>
        <taxon>Alticini</taxon>
        <taxon>Psylliodes</taxon>
    </lineage>
</organism>
<dbReference type="PANTHER" id="PTHR22918">
    <property type="entry name" value="SEMINAL PLASMA PROTEIN"/>
    <property type="match status" value="1"/>
</dbReference>
<dbReference type="EMBL" id="OV651814">
    <property type="protein sequence ID" value="CAH1106411.1"/>
    <property type="molecule type" value="Genomic_DNA"/>
</dbReference>
<evidence type="ECO:0000256" key="1">
    <source>
        <dbReference type="ARBA" id="ARBA00004613"/>
    </source>
</evidence>
<protein>
    <submittedName>
        <fullName evidence="5">Uncharacterized protein</fullName>
    </submittedName>
</protein>
<dbReference type="Proteomes" id="UP001153636">
    <property type="component" value="Chromosome 2"/>
</dbReference>
<keyword evidence="2" id="KW-0964">Secreted</keyword>
<dbReference type="GO" id="GO:0009986">
    <property type="term" value="C:cell surface"/>
    <property type="evidence" value="ECO:0007669"/>
    <property type="project" value="TreeGrafter"/>
</dbReference>
<dbReference type="OrthoDB" id="6022258at2759"/>
<evidence type="ECO:0000256" key="4">
    <source>
        <dbReference type="SAM" id="SignalP"/>
    </source>
</evidence>
<keyword evidence="6" id="KW-1185">Reference proteome</keyword>
<name>A0A9P0CR40_9CUCU</name>
<evidence type="ECO:0000313" key="5">
    <source>
        <dbReference type="EMBL" id="CAH1106411.1"/>
    </source>
</evidence>
<feature type="signal peptide" evidence="4">
    <location>
        <begin position="1"/>
        <end position="20"/>
    </location>
</feature>
<evidence type="ECO:0000313" key="6">
    <source>
        <dbReference type="Proteomes" id="UP001153636"/>
    </source>
</evidence>
<keyword evidence="4" id="KW-0732">Signal</keyword>
<feature type="coiled-coil region" evidence="3">
    <location>
        <begin position="403"/>
        <end position="441"/>
    </location>
</feature>
<accession>A0A9P0CR40</accession>
<reference evidence="5" key="1">
    <citation type="submission" date="2022-01" db="EMBL/GenBank/DDBJ databases">
        <authorList>
            <person name="King R."/>
        </authorList>
    </citation>
    <scope>NUCLEOTIDE SEQUENCE</scope>
</reference>
<evidence type="ECO:0000256" key="2">
    <source>
        <dbReference type="ARBA" id="ARBA00022525"/>
    </source>
</evidence>
<dbReference type="PANTHER" id="PTHR22918:SF6">
    <property type="entry name" value="EG:8D8.1 PROTEIN-RELATED"/>
    <property type="match status" value="1"/>
</dbReference>
<dbReference type="InterPro" id="IPR051666">
    <property type="entry name" value="SP_Capacitation_Regulator"/>
</dbReference>
<feature type="chain" id="PRO_5040294996" evidence="4">
    <location>
        <begin position="21"/>
        <end position="1316"/>
    </location>
</feature>
<sequence>MFKILEICVLILYCFKMCQCEDEAWDSFQNSVMEKNREELVISKITSEKIVSLESNVTKWRSLSIGPTSYSIGLSEKGLEIIVAVLNQNKTDFEIKNSLYNIGQKPSDVVIFHNRNQGNSELIVVVSFFNQSKISWLKISNNNSIIAQEFWTWQVELPVVHVNLLKIGTRHILFYVTENNVANLYEFDIKSKPLSKWFFQKLSLESTPTSTAFNNFKNQYFLSIPQRNSVTVYKYSKTKFEFFTKVRTPQISFITNFNIGFKTFFAVDGLNTGIYQFLENGLTKQKIFNSNLEGVNFWLPVPLETIRDEVFILAQRVLDHSTHKTFEVNVITYSNGKFEEHEDIPCSFFEETTDTMACLTETGILGSTYLVIEDKIGLVVPKSKNTFILFMIDTKIKQNPHPREQEVANLIETRKKLEILLEEANNTFEEITNLLSSAQEKPEKNIDQKDIVGEHQNLTPYLQEVEKIGLEVDKLFNKVEYLAIHEEKSEFETIFINGEAIFEDIVEIKEINVENINEDPATQLLNDIINKEAINKQLKNKTFIDLEIENLNTKIANGIHTDNMAFKDEPKIILNGTVIFNQFAMLEHVHITTKQINDIYFENEAVILGQKLEETLEFEQIKIKENLQASRMNNINLVPVSSAKNTKSKRNLSDDLEDSLLIPHNLSVTFINGENLTAFLHSLCMINKVCYIPGTVKIREKIHAEVVNTDTLNGLKYPEEYIFLNSESNGNIIGKKIFKSLIAEDVRSGGNINGINTEDLVTLSTDQVIENFTLNHLELTEKLDVEGKISGENVDKFLSNPTLQEVNRIMSNVNFKNLEIKGNIIIQNNFEDKNFKTLLQNLLYDDEDEVTITTTKEFSKGVTVEKELQIKSNSINTVDLKNFITKDTDQKLDINLLNGNTIIKNLFVNGSYDGKDIKTLDDSLVKLSGNQFVFSVLSFNDLEANNLEIDRKLNDVKAEEYLYITEPVEFDKKIEFDHLIVENLTIHGDLNGKITGFDIKNIYKRYLSKTKNQTIMSTFNVTSSRVDNLILTKDNDENIFQESAFLKYVKDLLNKGELTVENLHVEDSINVNNINDKPTKVIYPVNVLEMAKENGNKLIFENDIYLKQLELTNFSSVNWNDYIKQIVYKNQTDSNLIFNAPKKFLTGINVENLIETKKINNISLQHILTKEGDKIIRGPVQIEGDLSVEDIEVKEEINDIPAKEFLKMFMVSKDGEYFIKRDMVFKRLSYIQSLNIEGKVNNKNIEDLLKELVYQNKSITLKNDIIFSKPVTVSDNLAISDHFNNLNISDIISKIVLTTQDAAIEGLVSFSKKCRG</sequence>
<dbReference type="GO" id="GO:0005576">
    <property type="term" value="C:extracellular region"/>
    <property type="evidence" value="ECO:0007669"/>
    <property type="project" value="UniProtKB-SubCell"/>
</dbReference>
<gene>
    <name evidence="5" type="ORF">PSYICH_LOCUS7665</name>
</gene>
<dbReference type="GO" id="GO:0008201">
    <property type="term" value="F:heparin binding"/>
    <property type="evidence" value="ECO:0007669"/>
    <property type="project" value="TreeGrafter"/>
</dbReference>
<comment type="subcellular location">
    <subcellularLocation>
        <location evidence="1">Secreted</location>
    </subcellularLocation>
</comment>
<proteinExistence type="predicted"/>